<dbReference type="Pfam" id="PF00072">
    <property type="entry name" value="Response_reg"/>
    <property type="match status" value="1"/>
</dbReference>
<evidence type="ECO:0000256" key="1">
    <source>
        <dbReference type="ARBA" id="ARBA00022553"/>
    </source>
</evidence>
<gene>
    <name evidence="8" type="ORF">O3P16_09535</name>
</gene>
<reference evidence="8 9" key="1">
    <citation type="submission" date="2022-12" db="EMBL/GenBank/DDBJ databases">
        <title>Chitinophagaceae gen. sp. nov., a new member of the family Chitinophagaceae, isolated from soil in a chemical factory.</title>
        <authorList>
            <person name="Ke Z."/>
        </authorList>
    </citation>
    <scope>NUCLEOTIDE SEQUENCE [LARGE SCALE GENOMIC DNA]</scope>
    <source>
        <strain evidence="8 9">LY-5</strain>
    </source>
</reference>
<dbReference type="SMART" id="SM00421">
    <property type="entry name" value="HTH_LUXR"/>
    <property type="match status" value="1"/>
</dbReference>
<accession>A0ABT4UJN2</accession>
<dbReference type="PANTHER" id="PTHR43214">
    <property type="entry name" value="TWO-COMPONENT RESPONSE REGULATOR"/>
    <property type="match status" value="1"/>
</dbReference>
<evidence type="ECO:0000259" key="6">
    <source>
        <dbReference type="PROSITE" id="PS50043"/>
    </source>
</evidence>
<evidence type="ECO:0000256" key="4">
    <source>
        <dbReference type="ARBA" id="ARBA00023163"/>
    </source>
</evidence>
<evidence type="ECO:0000256" key="3">
    <source>
        <dbReference type="ARBA" id="ARBA00023125"/>
    </source>
</evidence>
<keyword evidence="3" id="KW-0238">DNA-binding</keyword>
<evidence type="ECO:0000256" key="5">
    <source>
        <dbReference type="PROSITE-ProRule" id="PRU00169"/>
    </source>
</evidence>
<keyword evidence="9" id="KW-1185">Reference proteome</keyword>
<dbReference type="Proteomes" id="UP001210231">
    <property type="component" value="Unassembled WGS sequence"/>
</dbReference>
<comment type="caution">
    <text evidence="8">The sequence shown here is derived from an EMBL/GenBank/DDBJ whole genome shotgun (WGS) entry which is preliminary data.</text>
</comment>
<feature type="domain" description="Response regulatory" evidence="7">
    <location>
        <begin position="8"/>
        <end position="122"/>
    </location>
</feature>
<keyword evidence="4" id="KW-0804">Transcription</keyword>
<feature type="modified residue" description="4-aspartylphosphate" evidence="5">
    <location>
        <position position="57"/>
    </location>
</feature>
<dbReference type="Pfam" id="PF00196">
    <property type="entry name" value="GerE"/>
    <property type="match status" value="1"/>
</dbReference>
<dbReference type="SUPFAM" id="SSF46894">
    <property type="entry name" value="C-terminal effector domain of the bipartite response regulators"/>
    <property type="match status" value="1"/>
</dbReference>
<evidence type="ECO:0000256" key="2">
    <source>
        <dbReference type="ARBA" id="ARBA00023015"/>
    </source>
</evidence>
<organism evidence="8 9">
    <name type="scientific">Polluticaenibacter yanchengensis</name>
    <dbReference type="NCBI Taxonomy" id="3014562"/>
    <lineage>
        <taxon>Bacteria</taxon>
        <taxon>Pseudomonadati</taxon>
        <taxon>Bacteroidota</taxon>
        <taxon>Chitinophagia</taxon>
        <taxon>Chitinophagales</taxon>
        <taxon>Chitinophagaceae</taxon>
        <taxon>Polluticaenibacter</taxon>
    </lineage>
</organism>
<dbReference type="SUPFAM" id="SSF52172">
    <property type="entry name" value="CheY-like"/>
    <property type="match status" value="1"/>
</dbReference>
<dbReference type="EMBL" id="JAQGEF010000009">
    <property type="protein sequence ID" value="MDA3615048.1"/>
    <property type="molecule type" value="Genomic_DNA"/>
</dbReference>
<name>A0ABT4UJN2_9BACT</name>
<dbReference type="PROSITE" id="PS50110">
    <property type="entry name" value="RESPONSE_REGULATORY"/>
    <property type="match status" value="1"/>
</dbReference>
<feature type="domain" description="HTH luxR-type" evidence="6">
    <location>
        <begin position="151"/>
        <end position="216"/>
    </location>
</feature>
<dbReference type="SMART" id="SM00448">
    <property type="entry name" value="REC"/>
    <property type="match status" value="1"/>
</dbReference>
<protein>
    <submittedName>
        <fullName evidence="8">Response regulator transcription factor</fullName>
    </submittedName>
</protein>
<dbReference type="InterPro" id="IPR039420">
    <property type="entry name" value="WalR-like"/>
</dbReference>
<dbReference type="CDD" id="cd17535">
    <property type="entry name" value="REC_NarL-like"/>
    <property type="match status" value="1"/>
</dbReference>
<dbReference type="CDD" id="cd06170">
    <property type="entry name" value="LuxR_C_like"/>
    <property type="match status" value="1"/>
</dbReference>
<dbReference type="InterPro" id="IPR001789">
    <property type="entry name" value="Sig_transdc_resp-reg_receiver"/>
</dbReference>
<dbReference type="PANTHER" id="PTHR43214:SF41">
    <property type="entry name" value="NITRATE_NITRITE RESPONSE REGULATOR PROTEIN NARP"/>
    <property type="match status" value="1"/>
</dbReference>
<dbReference type="RefSeq" id="WP_407031373.1">
    <property type="nucleotide sequence ID" value="NZ_JAQGEF010000009.1"/>
</dbReference>
<sequence>MTKTKYNSVLVIDDHKMVANGIKLLIGDLFENFLMAHDGASGMSLALRHFPQLIVVDYSLPDTTGDLLVRELKYKLPKSHILAYSFTYSPDVIVRMLQSGINGYVIKKEDDEEFIKAVHLLMQNKDYFCKEARIHIVNRFTGTEDEYSIKHLIANTKFSGKEIELIKLLCKQMNTKEIGHNLNLSERTVEQYRSNIGRRIGAKNLAGIIKFALQNGIVQIDDL</sequence>
<keyword evidence="2" id="KW-0805">Transcription regulation</keyword>
<dbReference type="InterPro" id="IPR016032">
    <property type="entry name" value="Sig_transdc_resp-reg_C-effctor"/>
</dbReference>
<keyword evidence="1 5" id="KW-0597">Phosphoprotein</keyword>
<dbReference type="InterPro" id="IPR000792">
    <property type="entry name" value="Tscrpt_reg_LuxR_C"/>
</dbReference>
<dbReference type="InterPro" id="IPR011006">
    <property type="entry name" value="CheY-like_superfamily"/>
</dbReference>
<dbReference type="InterPro" id="IPR058245">
    <property type="entry name" value="NreC/VraR/RcsB-like_REC"/>
</dbReference>
<dbReference type="PROSITE" id="PS50043">
    <property type="entry name" value="HTH_LUXR_2"/>
    <property type="match status" value="1"/>
</dbReference>
<dbReference type="Gene3D" id="3.40.50.2300">
    <property type="match status" value="1"/>
</dbReference>
<evidence type="ECO:0000259" key="7">
    <source>
        <dbReference type="PROSITE" id="PS50110"/>
    </source>
</evidence>
<evidence type="ECO:0000313" key="8">
    <source>
        <dbReference type="EMBL" id="MDA3615048.1"/>
    </source>
</evidence>
<evidence type="ECO:0000313" key="9">
    <source>
        <dbReference type="Proteomes" id="UP001210231"/>
    </source>
</evidence>
<proteinExistence type="predicted"/>